<dbReference type="GO" id="GO:0006508">
    <property type="term" value="P:proteolysis"/>
    <property type="evidence" value="ECO:0007669"/>
    <property type="project" value="UniProtKB-KW"/>
</dbReference>
<organism evidence="6 7">
    <name type="scientific">Gordonia crocea</name>
    <dbReference type="NCBI Taxonomy" id="589162"/>
    <lineage>
        <taxon>Bacteria</taxon>
        <taxon>Bacillati</taxon>
        <taxon>Actinomycetota</taxon>
        <taxon>Actinomycetes</taxon>
        <taxon>Mycobacteriales</taxon>
        <taxon>Gordoniaceae</taxon>
        <taxon>Gordonia</taxon>
    </lineage>
</organism>
<evidence type="ECO:0000256" key="5">
    <source>
        <dbReference type="SAM" id="Phobius"/>
    </source>
</evidence>
<dbReference type="Pfam" id="PF02674">
    <property type="entry name" value="Colicin_V"/>
    <property type="match status" value="1"/>
</dbReference>
<name>A0A7M3SV73_9ACTN</name>
<dbReference type="InterPro" id="IPR003825">
    <property type="entry name" value="Colicin-V_CvpA"/>
</dbReference>
<dbReference type="AlphaFoldDB" id="A0A7M3SV73"/>
<evidence type="ECO:0000313" key="6">
    <source>
        <dbReference type="EMBL" id="GED96547.1"/>
    </source>
</evidence>
<feature type="transmembrane region" description="Helical" evidence="5">
    <location>
        <begin position="96"/>
        <end position="120"/>
    </location>
</feature>
<dbReference type="PRINTS" id="PR00834">
    <property type="entry name" value="PROTEASES2C"/>
</dbReference>
<feature type="transmembrane region" description="Helical" evidence="5">
    <location>
        <begin position="6"/>
        <end position="23"/>
    </location>
</feature>
<dbReference type="GO" id="GO:0016020">
    <property type="term" value="C:membrane"/>
    <property type="evidence" value="ECO:0007669"/>
    <property type="project" value="UniProtKB-SubCell"/>
</dbReference>
<keyword evidence="2 5" id="KW-0812">Transmembrane</keyword>
<evidence type="ECO:0000313" key="7">
    <source>
        <dbReference type="Proteomes" id="UP000444980"/>
    </source>
</evidence>
<accession>A0A7M3SV73</accession>
<reference evidence="7" key="1">
    <citation type="submission" date="2019-06" db="EMBL/GenBank/DDBJ databases">
        <title>Gordonia isolated from sludge of a wastewater treatment plant.</title>
        <authorList>
            <person name="Tamura T."/>
            <person name="Aoyama K."/>
            <person name="Kang Y."/>
            <person name="Saito S."/>
            <person name="Akiyama N."/>
            <person name="Yazawa K."/>
            <person name="Gonoi T."/>
            <person name="Mikami Y."/>
        </authorList>
    </citation>
    <scope>NUCLEOTIDE SEQUENCE [LARGE SCALE GENOMIC DNA]</scope>
    <source>
        <strain evidence="7">NBRC 107697</strain>
    </source>
</reference>
<evidence type="ECO:0000256" key="2">
    <source>
        <dbReference type="ARBA" id="ARBA00022692"/>
    </source>
</evidence>
<keyword evidence="6" id="KW-0645">Protease</keyword>
<sequence length="398" mass="41014">MTAGLVIDIVVLVVVVVAAVSGYRQGMLASAMSLVGLVVGAVAGILVAPRVISGITDPQVRMIVGIAVLVGLVVIGEIAGMVIGRSLRERLRSTPVRVLDSIVGMVLQALAVIVAAWLLATPIRDSSLSAAADAVEDSRVLTTVGDLAPSWLRGVPDQFRTLLNESGLPDAIGPYGRATITPVDPPNPQLSRVPAVTQTRGSVVKIRGEAPACQRALEGSGFVFAPERVMTNAHVLAGTTTLTVRAGSAVLPARVVHFDPRTDVAVLDVPGLDAQPLRFVDRPLSTGADAIGLGYPEDGPFRATPLRVRGRINLASPDIYGGTPSRREAYTVRGQILPGNSGGPLITPEGEVAGMIFGASDKASDETGFALTAAQLRDHVARGGDAESAVGTGSCVAS</sequence>
<dbReference type="SUPFAM" id="SSF50494">
    <property type="entry name" value="Trypsin-like serine proteases"/>
    <property type="match status" value="1"/>
</dbReference>
<dbReference type="GO" id="GO:0004252">
    <property type="term" value="F:serine-type endopeptidase activity"/>
    <property type="evidence" value="ECO:0007669"/>
    <property type="project" value="InterPro"/>
</dbReference>
<comment type="caution">
    <text evidence="6">The sequence shown here is derived from an EMBL/GenBank/DDBJ whole genome shotgun (WGS) entry which is preliminary data.</text>
</comment>
<keyword evidence="6" id="KW-0378">Hydrolase</keyword>
<dbReference type="PANTHER" id="PTHR43019">
    <property type="entry name" value="SERINE ENDOPROTEASE DEGS"/>
    <property type="match status" value="1"/>
</dbReference>
<dbReference type="InterPro" id="IPR043504">
    <property type="entry name" value="Peptidase_S1_PA_chymotrypsin"/>
</dbReference>
<dbReference type="RefSeq" id="WP_228460653.1">
    <property type="nucleotide sequence ID" value="NZ_BJOU01000001.1"/>
</dbReference>
<feature type="transmembrane region" description="Helical" evidence="5">
    <location>
        <begin position="35"/>
        <end position="56"/>
    </location>
</feature>
<keyword evidence="7" id="KW-1185">Reference proteome</keyword>
<keyword evidence="3 5" id="KW-1133">Transmembrane helix</keyword>
<dbReference type="PANTHER" id="PTHR43019:SF23">
    <property type="entry name" value="PROTEASE DO-LIKE 5, CHLOROPLASTIC"/>
    <property type="match status" value="1"/>
</dbReference>
<dbReference type="GO" id="GO:0009403">
    <property type="term" value="P:toxin biosynthetic process"/>
    <property type="evidence" value="ECO:0007669"/>
    <property type="project" value="InterPro"/>
</dbReference>
<dbReference type="InterPro" id="IPR047680">
    <property type="entry name" value="MarP-like"/>
</dbReference>
<keyword evidence="4 5" id="KW-0472">Membrane</keyword>
<dbReference type="EMBL" id="BJOU01000001">
    <property type="protein sequence ID" value="GED96547.1"/>
    <property type="molecule type" value="Genomic_DNA"/>
</dbReference>
<evidence type="ECO:0000256" key="1">
    <source>
        <dbReference type="ARBA" id="ARBA00004141"/>
    </source>
</evidence>
<dbReference type="Gene3D" id="2.40.10.10">
    <property type="entry name" value="Trypsin-like serine proteases"/>
    <property type="match status" value="2"/>
</dbReference>
<protein>
    <submittedName>
        <fullName evidence="6">Putative membrane-associated serine protease</fullName>
    </submittedName>
</protein>
<evidence type="ECO:0000256" key="3">
    <source>
        <dbReference type="ARBA" id="ARBA00022989"/>
    </source>
</evidence>
<dbReference type="Proteomes" id="UP000444980">
    <property type="component" value="Unassembled WGS sequence"/>
</dbReference>
<evidence type="ECO:0000256" key="4">
    <source>
        <dbReference type="ARBA" id="ARBA00023136"/>
    </source>
</evidence>
<dbReference type="InterPro" id="IPR001940">
    <property type="entry name" value="Peptidase_S1C"/>
</dbReference>
<proteinExistence type="predicted"/>
<dbReference type="NCBIfam" id="NF033740">
    <property type="entry name" value="MarP_fam_protase"/>
    <property type="match status" value="1"/>
</dbReference>
<comment type="subcellular location">
    <subcellularLocation>
        <location evidence="1">Membrane</location>
        <topology evidence="1">Multi-pass membrane protein</topology>
    </subcellularLocation>
</comment>
<dbReference type="InterPro" id="IPR009003">
    <property type="entry name" value="Peptidase_S1_PA"/>
</dbReference>
<feature type="transmembrane region" description="Helical" evidence="5">
    <location>
        <begin position="62"/>
        <end position="84"/>
    </location>
</feature>
<gene>
    <name evidence="6" type="ORF">nbrc107697_05860</name>
</gene>
<dbReference type="Pfam" id="PF13365">
    <property type="entry name" value="Trypsin_2"/>
    <property type="match status" value="1"/>
</dbReference>